<dbReference type="InterPro" id="IPR011705">
    <property type="entry name" value="BACK"/>
</dbReference>
<dbReference type="KEGG" id="gsh:117362886"/>
<dbReference type="SMART" id="SM00225">
    <property type="entry name" value="BTB"/>
    <property type="match status" value="1"/>
</dbReference>
<dbReference type="Gene3D" id="3.30.710.10">
    <property type="entry name" value="Potassium Channel Kv1.1, Chain A"/>
    <property type="match status" value="1"/>
</dbReference>
<dbReference type="Pfam" id="PF01344">
    <property type="entry name" value="Kelch_1"/>
    <property type="match status" value="1"/>
</dbReference>
<evidence type="ECO:0000256" key="2">
    <source>
        <dbReference type="ARBA" id="ARBA00022737"/>
    </source>
</evidence>
<dbReference type="Pfam" id="PF24681">
    <property type="entry name" value="Kelch_KLHDC2_KLHL20_DRC7"/>
    <property type="match status" value="1"/>
</dbReference>
<dbReference type="CTD" id="283212"/>
<dbReference type="SMART" id="SM00612">
    <property type="entry name" value="Kelch"/>
    <property type="match status" value="6"/>
</dbReference>
<evidence type="ECO:0000256" key="1">
    <source>
        <dbReference type="ARBA" id="ARBA00022441"/>
    </source>
</evidence>
<dbReference type="SMART" id="SM00875">
    <property type="entry name" value="BACK"/>
    <property type="match status" value="1"/>
</dbReference>
<dbReference type="CDD" id="cd18463">
    <property type="entry name" value="BACK_KLHL24"/>
    <property type="match status" value="1"/>
</dbReference>
<keyword evidence="4" id="KW-1185">Reference proteome</keyword>
<dbReference type="GeneID" id="117362886"/>
<dbReference type="Gene3D" id="2.120.10.80">
    <property type="entry name" value="Kelch-type beta propeller"/>
    <property type="match status" value="1"/>
</dbReference>
<accession>A0A6P8RJ30</accession>
<keyword evidence="2" id="KW-0677">Repeat</keyword>
<dbReference type="InterPro" id="IPR047071">
    <property type="entry name" value="KLHL24_BACK"/>
</dbReference>
<evidence type="ECO:0000259" key="3">
    <source>
        <dbReference type="PROSITE" id="PS50097"/>
    </source>
</evidence>
<dbReference type="SUPFAM" id="SSF54695">
    <property type="entry name" value="POZ domain"/>
    <property type="match status" value="1"/>
</dbReference>
<proteinExistence type="predicted"/>
<dbReference type="InParanoid" id="A0A6P8RJ30"/>
<dbReference type="GO" id="GO:0006511">
    <property type="term" value="P:ubiquitin-dependent protein catabolic process"/>
    <property type="evidence" value="ECO:0007669"/>
    <property type="project" value="TreeGrafter"/>
</dbReference>
<evidence type="ECO:0000313" key="5">
    <source>
        <dbReference type="RefSeq" id="XP_033805863.1"/>
    </source>
</evidence>
<dbReference type="Pfam" id="PF00651">
    <property type="entry name" value="BTB"/>
    <property type="match status" value="1"/>
</dbReference>
<feature type="domain" description="BTB" evidence="3">
    <location>
        <begin position="53"/>
        <end position="120"/>
    </location>
</feature>
<organism evidence="4 5">
    <name type="scientific">Geotrypetes seraphini</name>
    <name type="common">Gaboon caecilian</name>
    <name type="synonym">Caecilia seraphini</name>
    <dbReference type="NCBI Taxonomy" id="260995"/>
    <lineage>
        <taxon>Eukaryota</taxon>
        <taxon>Metazoa</taxon>
        <taxon>Chordata</taxon>
        <taxon>Craniata</taxon>
        <taxon>Vertebrata</taxon>
        <taxon>Euteleostomi</taxon>
        <taxon>Amphibia</taxon>
        <taxon>Gymnophiona</taxon>
        <taxon>Geotrypetes</taxon>
    </lineage>
</organism>
<dbReference type="FunFam" id="1.25.40.420:FF:000001">
    <property type="entry name" value="Kelch-like family member 12"/>
    <property type="match status" value="1"/>
</dbReference>
<gene>
    <name evidence="5" type="primary">KLHL35</name>
</gene>
<dbReference type="OrthoDB" id="19132at2759"/>
<dbReference type="SUPFAM" id="SSF117281">
    <property type="entry name" value="Kelch motif"/>
    <property type="match status" value="1"/>
</dbReference>
<dbReference type="Gene3D" id="1.25.40.420">
    <property type="match status" value="1"/>
</dbReference>
<dbReference type="AlphaFoldDB" id="A0A6P8RJ30"/>
<evidence type="ECO:0000313" key="4">
    <source>
        <dbReference type="Proteomes" id="UP000515159"/>
    </source>
</evidence>
<dbReference type="InterPro" id="IPR006652">
    <property type="entry name" value="Kelch_1"/>
</dbReference>
<dbReference type="Proteomes" id="UP000515159">
    <property type="component" value="Chromosome 6"/>
</dbReference>
<dbReference type="Pfam" id="PF07707">
    <property type="entry name" value="BACK"/>
    <property type="match status" value="1"/>
</dbReference>
<dbReference type="RefSeq" id="XP_033805863.1">
    <property type="nucleotide sequence ID" value="XM_033949972.1"/>
</dbReference>
<dbReference type="InterPro" id="IPR030601">
    <property type="entry name" value="KLHL35_BTB_POZ_dom"/>
</dbReference>
<dbReference type="PANTHER" id="PTHR24412">
    <property type="entry name" value="KELCH PROTEIN"/>
    <property type="match status" value="1"/>
</dbReference>
<dbReference type="PROSITE" id="PS50097">
    <property type="entry name" value="BTB"/>
    <property type="match status" value="1"/>
</dbReference>
<dbReference type="PANTHER" id="PTHR24412:SF187">
    <property type="entry name" value="KELCH-LIKE PROTEIN 35"/>
    <property type="match status" value="1"/>
</dbReference>
<reference evidence="5" key="1">
    <citation type="submission" date="2025-08" db="UniProtKB">
        <authorList>
            <consortium name="RefSeq"/>
        </authorList>
    </citation>
    <scope>IDENTIFICATION</scope>
</reference>
<protein>
    <submittedName>
        <fullName evidence="5">Kelch-like protein 35</fullName>
    </submittedName>
</protein>
<keyword evidence="1" id="KW-0880">Kelch repeat</keyword>
<dbReference type="InterPro" id="IPR015915">
    <property type="entry name" value="Kelch-typ_b-propeller"/>
</dbReference>
<dbReference type="InterPro" id="IPR000210">
    <property type="entry name" value="BTB/POZ_dom"/>
</dbReference>
<dbReference type="FunCoup" id="A0A6P8RJ30">
    <property type="interactions" value="5"/>
</dbReference>
<dbReference type="InterPro" id="IPR011333">
    <property type="entry name" value="SKP1/BTB/POZ_sf"/>
</dbReference>
<dbReference type="CDD" id="cd18265">
    <property type="entry name" value="BTB_POZ_KLHL35"/>
    <property type="match status" value="1"/>
</dbReference>
<dbReference type="GO" id="GO:0005737">
    <property type="term" value="C:cytoplasm"/>
    <property type="evidence" value="ECO:0007669"/>
    <property type="project" value="TreeGrafter"/>
</dbReference>
<dbReference type="GO" id="GO:0031463">
    <property type="term" value="C:Cul3-RING ubiquitin ligase complex"/>
    <property type="evidence" value="ECO:0007669"/>
    <property type="project" value="TreeGrafter"/>
</dbReference>
<name>A0A6P8RJ30_GEOSA</name>
<sequence length="583" mass="65570">MELPINEESSSYRRRDFQQESRETFCLQGCSGSCHSEHILQTLNSYRQSRILTDVVLLIEEQEFPCHRAILSANSPYFRAMFGGGLKEGHQEIVSIQKISAPSMSLLLNYMYGGNSVLDEENVEGILEASDLLQISRLRDDCITFLEDQLHPYNCVGMMKVADSFSIASLSEKSRKVMLEGFAEVSCHEEFLELSQTELIEYLSDEQLVVPKEEVVFEAVMRWVHHNGVTRKGALKNLLQHVRLPLLHPAYFLEKVEVDTFIQGCQECFPLLHEARKYFILGHDVDSLRARPRRFMELTEIIVVIGGCDKKGVLKLPFTDMYHPKSGRWTALASVPGYAKSEFATCSLKNDIYISGGHVGSSDVWLFSSQLNVWIRVASLHKGRWRHKMVSLHGKLYAVGGFDGFQRLSTVECYDFFCNNWTFIPPMLESVSSAAVVACMNKLYVIGGALDDYANTDKVQCFDPKENVWTFVASAPFCQRCINGVSLDNTIYVTGGLLNKIFSYSPTEDIWMEVATLPGLLESSGVTVCGGKVYILGGRDENGEGTDKAFTFDPLTGKLEEDPPLQRCTSYHGCATILHYSSR</sequence>